<dbReference type="PROSITE" id="PS50089">
    <property type="entry name" value="ZF_RING_2"/>
    <property type="match status" value="1"/>
</dbReference>
<dbReference type="InterPro" id="IPR001841">
    <property type="entry name" value="Znf_RING"/>
</dbReference>
<evidence type="ECO:0000259" key="5">
    <source>
        <dbReference type="PROSITE" id="PS50089"/>
    </source>
</evidence>
<dbReference type="Pfam" id="PF15227">
    <property type="entry name" value="zf-C3HC4_4"/>
    <property type="match status" value="1"/>
</dbReference>
<keyword evidence="1" id="KW-0479">Metal-binding</keyword>
<dbReference type="Proteomes" id="UP001176940">
    <property type="component" value="Unassembled WGS sequence"/>
</dbReference>
<dbReference type="PROSITE" id="PS00518">
    <property type="entry name" value="ZF_RING_1"/>
    <property type="match status" value="1"/>
</dbReference>
<accession>A0ABN9KY82</accession>
<evidence type="ECO:0000256" key="2">
    <source>
        <dbReference type="ARBA" id="ARBA00022771"/>
    </source>
</evidence>
<comment type="caution">
    <text evidence="6">The sequence shown here is derived from an EMBL/GenBank/DDBJ whole genome shotgun (WGS) entry which is preliminary data.</text>
</comment>
<dbReference type="Gene3D" id="3.30.40.10">
    <property type="entry name" value="Zinc/RING finger domain, C3HC4 (zinc finger)"/>
    <property type="match status" value="1"/>
</dbReference>
<dbReference type="SMART" id="SM00184">
    <property type="entry name" value="RING"/>
    <property type="match status" value="1"/>
</dbReference>
<keyword evidence="7" id="KW-1185">Reference proteome</keyword>
<reference evidence="6" key="1">
    <citation type="submission" date="2023-07" db="EMBL/GenBank/DDBJ databases">
        <authorList>
            <person name="Stuckert A."/>
        </authorList>
    </citation>
    <scope>NUCLEOTIDE SEQUENCE</scope>
</reference>
<dbReference type="InterPro" id="IPR017907">
    <property type="entry name" value="Znf_RING_CS"/>
</dbReference>
<proteinExistence type="predicted"/>
<dbReference type="SUPFAM" id="SSF57850">
    <property type="entry name" value="RING/U-box"/>
    <property type="match status" value="1"/>
</dbReference>
<organism evidence="6 7">
    <name type="scientific">Ranitomeya imitator</name>
    <name type="common">mimic poison frog</name>
    <dbReference type="NCBI Taxonomy" id="111125"/>
    <lineage>
        <taxon>Eukaryota</taxon>
        <taxon>Metazoa</taxon>
        <taxon>Chordata</taxon>
        <taxon>Craniata</taxon>
        <taxon>Vertebrata</taxon>
        <taxon>Euteleostomi</taxon>
        <taxon>Amphibia</taxon>
        <taxon>Batrachia</taxon>
        <taxon>Anura</taxon>
        <taxon>Neobatrachia</taxon>
        <taxon>Hyloidea</taxon>
        <taxon>Dendrobatidae</taxon>
        <taxon>Dendrobatinae</taxon>
        <taxon>Ranitomeya</taxon>
    </lineage>
</organism>
<name>A0ABN9KY82_9NEOB</name>
<evidence type="ECO:0000256" key="3">
    <source>
        <dbReference type="ARBA" id="ARBA00022833"/>
    </source>
</evidence>
<gene>
    <name evidence="6" type="ORF">RIMI_LOCUS2357144</name>
</gene>
<protein>
    <recommendedName>
        <fullName evidence="5">RING-type domain-containing protein</fullName>
    </recommendedName>
</protein>
<sequence>MSSGGPVKELQDSSVCPLCGGYFEDPVTTECGHSYCRICLVTNAGGKNNAGGQLMCPTCGRVMGWRAVTTDVRLGVTTRIAQRLNFQAMPPRRKKRQEQGDCRKLVVDDFRGLENVRREEAAN</sequence>
<keyword evidence="2 4" id="KW-0863">Zinc-finger</keyword>
<evidence type="ECO:0000313" key="7">
    <source>
        <dbReference type="Proteomes" id="UP001176940"/>
    </source>
</evidence>
<feature type="domain" description="RING-type" evidence="5">
    <location>
        <begin position="16"/>
        <end position="59"/>
    </location>
</feature>
<evidence type="ECO:0000256" key="1">
    <source>
        <dbReference type="ARBA" id="ARBA00022723"/>
    </source>
</evidence>
<keyword evidence="3" id="KW-0862">Zinc</keyword>
<evidence type="ECO:0000256" key="4">
    <source>
        <dbReference type="PROSITE-ProRule" id="PRU00175"/>
    </source>
</evidence>
<dbReference type="InterPro" id="IPR013083">
    <property type="entry name" value="Znf_RING/FYVE/PHD"/>
</dbReference>
<evidence type="ECO:0000313" key="6">
    <source>
        <dbReference type="EMBL" id="CAJ0924827.1"/>
    </source>
</evidence>
<dbReference type="EMBL" id="CAUEEQ010003280">
    <property type="protein sequence ID" value="CAJ0924827.1"/>
    <property type="molecule type" value="Genomic_DNA"/>
</dbReference>